<proteinExistence type="predicted"/>
<feature type="region of interest" description="Disordered" evidence="2">
    <location>
        <begin position="206"/>
        <end position="258"/>
    </location>
</feature>
<dbReference type="AlphaFoldDB" id="A0AAV5L4G8"/>
<feature type="compositionally biased region" description="Basic and acidic residues" evidence="2">
    <location>
        <begin position="664"/>
        <end position="675"/>
    </location>
</feature>
<organism evidence="3 4">
    <name type="scientific">Rubroshorea leprosula</name>
    <dbReference type="NCBI Taxonomy" id="152421"/>
    <lineage>
        <taxon>Eukaryota</taxon>
        <taxon>Viridiplantae</taxon>
        <taxon>Streptophyta</taxon>
        <taxon>Embryophyta</taxon>
        <taxon>Tracheophyta</taxon>
        <taxon>Spermatophyta</taxon>
        <taxon>Magnoliopsida</taxon>
        <taxon>eudicotyledons</taxon>
        <taxon>Gunneridae</taxon>
        <taxon>Pentapetalae</taxon>
        <taxon>rosids</taxon>
        <taxon>malvids</taxon>
        <taxon>Malvales</taxon>
        <taxon>Dipterocarpaceae</taxon>
        <taxon>Rubroshorea</taxon>
    </lineage>
</organism>
<feature type="region of interest" description="Disordered" evidence="2">
    <location>
        <begin position="359"/>
        <end position="379"/>
    </location>
</feature>
<feature type="coiled-coil region" evidence="1">
    <location>
        <begin position="269"/>
        <end position="313"/>
    </location>
</feature>
<evidence type="ECO:0000313" key="4">
    <source>
        <dbReference type="Proteomes" id="UP001054252"/>
    </source>
</evidence>
<evidence type="ECO:0000256" key="2">
    <source>
        <dbReference type="SAM" id="MobiDB-lite"/>
    </source>
</evidence>
<comment type="caution">
    <text evidence="3">The sequence shown here is derived from an EMBL/GenBank/DDBJ whole genome shotgun (WGS) entry which is preliminary data.</text>
</comment>
<sequence length="675" mass="75901">MDSDQEASSAVDFEDKEHYITSFYDRIRDIKISQETAIEGFRILEGHLRQEETAEMADLNNEAEYLVIAIEHMNKKFQSFSTQISPAGIQNLDLTEVRRVIFNQADNQLEPLMQQTLWFWRTFEEIEKRVEACLLNFQLRKTPSGSAGSGSETNTRPPPTASHVAVLLDRIDATKCNPEDIEEISSKFRSFLQKFKGLQRIQSNLPPAKSKIEATENKSEEQEIETEAATTSKHKTEQGTEGIGSSEGSLAASGDDNGEGVVSKPYAKVLDLQEQITATEQNVKKLMEELKKMEDLHKEAKDASMEFEELKKRIQESTPAFFPSGDQSLDPSLLETFQQWNLGFALELKAIDQRVKTVQESIAPSRQGTPPPPPEKEELTLSPATASKIAAMELTEAINQQVSGTNRSLSDIVIGVYGFQSSQANEIEMEVARIALNWKGQAARTSSGTGSDSTIEQMKLNWKGVGEAKKVLQCLKSENKEIHHEIPAALRLWIYCVEAQIYNLVRYLRSMMSSNEEAWERLQHLRSALGELRLSNDGMVPIMVHKIFALLETQAPEEESGYNREQQATLYRDMSFDKMIDSVHGMIFHIRLTLMGSGISNAKEVSPSTLEICEQALIKAEEELKRIEERITEGRTYVPQKRKREDEEGPSGGGNGSGNLEMSEDAKGKRVRREE</sequence>
<name>A0AAV5L4G8_9ROSI</name>
<evidence type="ECO:0000313" key="3">
    <source>
        <dbReference type="EMBL" id="GKV32091.1"/>
    </source>
</evidence>
<gene>
    <name evidence="3" type="ORF">SLEP1_g40721</name>
</gene>
<evidence type="ECO:0000256" key="1">
    <source>
        <dbReference type="SAM" id="Coils"/>
    </source>
</evidence>
<feature type="region of interest" description="Disordered" evidence="2">
    <location>
        <begin position="631"/>
        <end position="675"/>
    </location>
</feature>
<accession>A0AAV5L4G8</accession>
<dbReference type="Proteomes" id="UP001054252">
    <property type="component" value="Unassembled WGS sequence"/>
</dbReference>
<protein>
    <submittedName>
        <fullName evidence="3">Uncharacterized protein</fullName>
    </submittedName>
</protein>
<feature type="compositionally biased region" description="Polar residues" evidence="2">
    <location>
        <begin position="359"/>
        <end position="368"/>
    </location>
</feature>
<keyword evidence="4" id="KW-1185">Reference proteome</keyword>
<dbReference type="EMBL" id="BPVZ01000094">
    <property type="protein sequence ID" value="GKV32091.1"/>
    <property type="molecule type" value="Genomic_DNA"/>
</dbReference>
<reference evidence="3 4" key="1">
    <citation type="journal article" date="2021" name="Commun. Biol.">
        <title>The genome of Shorea leprosula (Dipterocarpaceae) highlights the ecological relevance of drought in aseasonal tropical rainforests.</title>
        <authorList>
            <person name="Ng K.K.S."/>
            <person name="Kobayashi M.J."/>
            <person name="Fawcett J.A."/>
            <person name="Hatakeyama M."/>
            <person name="Paape T."/>
            <person name="Ng C.H."/>
            <person name="Ang C.C."/>
            <person name="Tnah L.H."/>
            <person name="Lee C.T."/>
            <person name="Nishiyama T."/>
            <person name="Sese J."/>
            <person name="O'Brien M.J."/>
            <person name="Copetti D."/>
            <person name="Mohd Noor M.I."/>
            <person name="Ong R.C."/>
            <person name="Putra M."/>
            <person name="Sireger I.Z."/>
            <person name="Indrioko S."/>
            <person name="Kosugi Y."/>
            <person name="Izuno A."/>
            <person name="Isagi Y."/>
            <person name="Lee S.L."/>
            <person name="Shimizu K.K."/>
        </authorList>
    </citation>
    <scope>NUCLEOTIDE SEQUENCE [LARGE SCALE GENOMIC DNA]</scope>
    <source>
        <strain evidence="3">214</strain>
    </source>
</reference>
<keyword evidence="1" id="KW-0175">Coiled coil</keyword>
<feature type="compositionally biased region" description="Basic and acidic residues" evidence="2">
    <location>
        <begin position="210"/>
        <end position="221"/>
    </location>
</feature>